<dbReference type="PANTHER" id="PTHR43685">
    <property type="entry name" value="GLYCOSYLTRANSFERASE"/>
    <property type="match status" value="1"/>
</dbReference>
<dbReference type="SUPFAM" id="SSF53448">
    <property type="entry name" value="Nucleotide-diphospho-sugar transferases"/>
    <property type="match status" value="1"/>
</dbReference>
<dbReference type="InterPro" id="IPR050834">
    <property type="entry name" value="Glycosyltransf_2"/>
</dbReference>
<dbReference type="Pfam" id="PF00535">
    <property type="entry name" value="Glycos_transf_2"/>
    <property type="match status" value="1"/>
</dbReference>
<dbReference type="InterPro" id="IPR001173">
    <property type="entry name" value="Glyco_trans_2-like"/>
</dbReference>
<dbReference type="Gene3D" id="3.90.550.10">
    <property type="entry name" value="Spore Coat Polysaccharide Biosynthesis Protein SpsA, Chain A"/>
    <property type="match status" value="1"/>
</dbReference>
<accession>A0A1D9G4Y0</accession>
<evidence type="ECO:0000313" key="2">
    <source>
        <dbReference type="EMBL" id="AOY82555.1"/>
    </source>
</evidence>
<reference evidence="3" key="1">
    <citation type="submission" date="2016-10" db="EMBL/GenBank/DDBJ databases">
        <title>Comparative genomics uncovers the prolific and rare metabolic potential of the cyanobacterial genus Moorea.</title>
        <authorList>
            <person name="Leao T."/>
            <person name="Castelao G."/>
            <person name="Korobeynikov A."/>
            <person name="Monroe E.A."/>
            <person name="Podell S."/>
            <person name="Glukhov E."/>
            <person name="Allen E."/>
            <person name="Gerwick W.H."/>
            <person name="Gerwick L."/>
        </authorList>
    </citation>
    <scope>NUCLEOTIDE SEQUENCE [LARGE SCALE GENOMIC DNA]</scope>
    <source>
        <strain evidence="3">JHB</strain>
    </source>
</reference>
<dbReference type="InterPro" id="IPR029044">
    <property type="entry name" value="Nucleotide-diphossugar_trans"/>
</dbReference>
<dbReference type="EMBL" id="CP017708">
    <property type="protein sequence ID" value="AOY82555.1"/>
    <property type="molecule type" value="Genomic_DNA"/>
</dbReference>
<feature type="domain" description="Glycosyltransferase 2-like" evidence="1">
    <location>
        <begin position="13"/>
        <end position="147"/>
    </location>
</feature>
<dbReference type="CDD" id="cd00761">
    <property type="entry name" value="Glyco_tranf_GTA_type"/>
    <property type="match status" value="1"/>
</dbReference>
<dbReference type="PANTHER" id="PTHR43685:SF11">
    <property type="entry name" value="GLYCOSYLTRANSFERASE TAGX-RELATED"/>
    <property type="match status" value="1"/>
</dbReference>
<name>A0A1D9G4Y0_MOOP1</name>
<gene>
    <name evidence="2" type="ORF">BJP36_24210</name>
</gene>
<proteinExistence type="predicted"/>
<organism evidence="2 3">
    <name type="scientific">Moorena producens (strain JHB)</name>
    <dbReference type="NCBI Taxonomy" id="1454205"/>
    <lineage>
        <taxon>Bacteria</taxon>
        <taxon>Bacillati</taxon>
        <taxon>Cyanobacteriota</taxon>
        <taxon>Cyanophyceae</taxon>
        <taxon>Coleofasciculales</taxon>
        <taxon>Coleofasciculaceae</taxon>
        <taxon>Moorena</taxon>
    </lineage>
</organism>
<dbReference type="Proteomes" id="UP000176944">
    <property type="component" value="Chromosome"/>
</dbReference>
<evidence type="ECO:0000259" key="1">
    <source>
        <dbReference type="Pfam" id="PF00535"/>
    </source>
</evidence>
<protein>
    <submittedName>
        <fullName evidence="2">Glycosyltransferase family 2 protein</fullName>
    </submittedName>
</protein>
<evidence type="ECO:0000313" key="3">
    <source>
        <dbReference type="Proteomes" id="UP000176944"/>
    </source>
</evidence>
<sequence>MSKHQEAQEPLVSVIIPTYNRLIYLKQAVESVLQQSYKNLEIIVSDDCSPENPQAMIESFQDARIRFRRNSKNLGNGPNVAGAFKQAQGKYVASLNDDDLWNPDFLEKLVPPLEANPNVVLAFCDHYIIDADGVINDTTTEAHTRLWKRDQLKAEVYQPFCTIGLVDRSVSPASSAVIRRDKVNWDELLSVGVYWDYYLTYLACRSGDGAYYYPERLTRYRVHELSETHISGSGNAKAQIRKGKSGIFCYEHFLADPQLQKHRSYFTQKLAQANTTLGIGLIRDGRVAEARPYLFRALSQNFSLRTVAALMLTVIPQQLANPFEISSRREIIQQTKVHSKLH</sequence>
<dbReference type="AlphaFoldDB" id="A0A1D9G4Y0"/>